<accession>A0A292PIX9</accession>
<reference evidence="1" key="1">
    <citation type="submission" date="2015-10" db="EMBL/GenBank/DDBJ databases">
        <authorList>
            <person name="Regsiter A."/>
            <person name="william w."/>
        </authorList>
    </citation>
    <scope>NUCLEOTIDE SEQUENCE</scope>
    <source>
        <strain evidence="1">Montdore</strain>
    </source>
</reference>
<organism evidence="1 2">
    <name type="scientific">Tuber aestivum</name>
    <name type="common">summer truffle</name>
    <dbReference type="NCBI Taxonomy" id="59557"/>
    <lineage>
        <taxon>Eukaryota</taxon>
        <taxon>Fungi</taxon>
        <taxon>Dikarya</taxon>
        <taxon>Ascomycota</taxon>
        <taxon>Pezizomycotina</taxon>
        <taxon>Pezizomycetes</taxon>
        <taxon>Pezizales</taxon>
        <taxon>Tuberaceae</taxon>
        <taxon>Tuber</taxon>
    </lineage>
</organism>
<sequence length="71" mass="8020">MSTLALYQGFLEEGGYPGKFSYSDPRHRGAYLYLHNRVSDYITLGHKVQLSLQPVGASKWIAAHQSHEIEV</sequence>
<feature type="non-terminal residue" evidence="1">
    <location>
        <position position="71"/>
    </location>
</feature>
<gene>
    <name evidence="1" type="ORF">GSTUAT00009265001</name>
</gene>
<dbReference type="Proteomes" id="UP001412239">
    <property type="component" value="Unassembled WGS sequence"/>
</dbReference>
<dbReference type="AlphaFoldDB" id="A0A292PIX9"/>
<proteinExistence type="predicted"/>
<name>A0A292PIX9_9PEZI</name>
<dbReference type="EMBL" id="LN891989">
    <property type="protein sequence ID" value="CUS06671.1"/>
    <property type="molecule type" value="Genomic_DNA"/>
</dbReference>
<evidence type="ECO:0000313" key="1">
    <source>
        <dbReference type="EMBL" id="CUS06671.1"/>
    </source>
</evidence>
<protein>
    <submittedName>
        <fullName evidence="1">Uncharacterized protein</fullName>
    </submittedName>
</protein>
<evidence type="ECO:0000313" key="2">
    <source>
        <dbReference type="Proteomes" id="UP001412239"/>
    </source>
</evidence>
<keyword evidence="2" id="KW-1185">Reference proteome</keyword>